<dbReference type="EMBL" id="JASBWS010000033">
    <property type="protein sequence ID" value="KAJ9108201.1"/>
    <property type="molecule type" value="Genomic_DNA"/>
</dbReference>
<proteinExistence type="predicted"/>
<reference evidence="1" key="1">
    <citation type="submission" date="2023-04" db="EMBL/GenBank/DDBJ databases">
        <title>Draft Genome sequencing of Naganishia species isolated from polar environments using Oxford Nanopore Technology.</title>
        <authorList>
            <person name="Leo P."/>
            <person name="Venkateswaran K."/>
        </authorList>
    </citation>
    <scope>NUCLEOTIDE SEQUENCE</scope>
    <source>
        <strain evidence="1">MNA-CCFEE 5262</strain>
    </source>
</reference>
<organism evidence="1 2">
    <name type="scientific">Naganishia adeliensis</name>
    <dbReference type="NCBI Taxonomy" id="92952"/>
    <lineage>
        <taxon>Eukaryota</taxon>
        <taxon>Fungi</taxon>
        <taxon>Dikarya</taxon>
        <taxon>Basidiomycota</taxon>
        <taxon>Agaricomycotina</taxon>
        <taxon>Tremellomycetes</taxon>
        <taxon>Filobasidiales</taxon>
        <taxon>Filobasidiaceae</taxon>
        <taxon>Naganishia</taxon>
    </lineage>
</organism>
<comment type="caution">
    <text evidence="1">The sequence shown here is derived from an EMBL/GenBank/DDBJ whole genome shotgun (WGS) entry which is preliminary data.</text>
</comment>
<sequence length="508" mass="57052">MVYSTKPAALTGEPKLSAKEEREWNHMADGMEYYHNHFRHSFDSIYEMADGKFHTRGLSLQHFLREARSLYSHLEMHHSIEERHIFPILARKMPQFKAGARESGAHLTSHKQIHAGMDKYLALLNKYSADPTSYTPAELRGNMDSWRDVLFNHLKEEVQDLTGESMRKAGWTLNEKPILLSGHERSLTQIVFNKEGDLLFTASKDDTINVWFSSNGERLGTYSGHNGTVWSLAVDSQSKLLLSGSADNTMKLWDIKTGQCLKTWEYPTAVKRVAWSDDDKLALCITEQRSGYQGAIRVYEMSHEGDCKNQPDEPISEFSPIGSKATVAAFAPLGHEIITGHESGKVALFDAKTGEEIESNERAHSGTVTDLQLSPDGTYFVTSSKDKTARIHDTKNLAVLKTFTTETPLNSAVITPLKPYVIVGGGQDARSVTTTSTRSGKFETRFWHRVFEEEVGRVRGHFGPINTIAIHPEGKAFASGGEDGYVRVHWFDESYFRSRPYGDLEPAD</sequence>
<evidence type="ECO:0000313" key="2">
    <source>
        <dbReference type="Proteomes" id="UP001230649"/>
    </source>
</evidence>
<accession>A0ACC2W9X1</accession>
<gene>
    <name evidence="1" type="ORF">QFC20_003565</name>
</gene>
<name>A0ACC2W9X1_9TREE</name>
<keyword evidence="2" id="KW-1185">Reference proteome</keyword>
<dbReference type="Proteomes" id="UP001230649">
    <property type="component" value="Unassembled WGS sequence"/>
</dbReference>
<evidence type="ECO:0000313" key="1">
    <source>
        <dbReference type="EMBL" id="KAJ9108201.1"/>
    </source>
</evidence>
<protein>
    <submittedName>
        <fullName evidence="1">Uncharacterized protein</fullName>
    </submittedName>
</protein>